<proteinExistence type="predicted"/>
<dbReference type="EMBL" id="BAABME010007691">
    <property type="protein sequence ID" value="GAA0171477.1"/>
    <property type="molecule type" value="Genomic_DNA"/>
</dbReference>
<evidence type="ECO:0000313" key="1">
    <source>
        <dbReference type="EMBL" id="GAA0171477.1"/>
    </source>
</evidence>
<reference evidence="1 2" key="1">
    <citation type="submission" date="2024-01" db="EMBL/GenBank/DDBJ databases">
        <title>The complete chloroplast genome sequence of Lithospermum erythrorhizon: insights into the phylogenetic relationship among Boraginaceae species and the maternal lineages of purple gromwells.</title>
        <authorList>
            <person name="Okada T."/>
            <person name="Watanabe K."/>
        </authorList>
    </citation>
    <scope>NUCLEOTIDE SEQUENCE [LARGE SCALE GENOMIC DNA]</scope>
</reference>
<gene>
    <name evidence="1" type="ORF">LIER_25497</name>
</gene>
<comment type="caution">
    <text evidence="1">The sequence shown here is derived from an EMBL/GenBank/DDBJ whole genome shotgun (WGS) entry which is preliminary data.</text>
</comment>
<evidence type="ECO:0000313" key="2">
    <source>
        <dbReference type="Proteomes" id="UP001454036"/>
    </source>
</evidence>
<dbReference type="Proteomes" id="UP001454036">
    <property type="component" value="Unassembled WGS sequence"/>
</dbReference>
<name>A0AAV3RAT1_LITER</name>
<protein>
    <submittedName>
        <fullName evidence="1">Uncharacterized protein</fullName>
    </submittedName>
</protein>
<dbReference type="AlphaFoldDB" id="A0AAV3RAT1"/>
<organism evidence="1 2">
    <name type="scientific">Lithospermum erythrorhizon</name>
    <name type="common">Purple gromwell</name>
    <name type="synonym">Lithospermum officinale var. erythrorhizon</name>
    <dbReference type="NCBI Taxonomy" id="34254"/>
    <lineage>
        <taxon>Eukaryota</taxon>
        <taxon>Viridiplantae</taxon>
        <taxon>Streptophyta</taxon>
        <taxon>Embryophyta</taxon>
        <taxon>Tracheophyta</taxon>
        <taxon>Spermatophyta</taxon>
        <taxon>Magnoliopsida</taxon>
        <taxon>eudicotyledons</taxon>
        <taxon>Gunneridae</taxon>
        <taxon>Pentapetalae</taxon>
        <taxon>asterids</taxon>
        <taxon>lamiids</taxon>
        <taxon>Boraginales</taxon>
        <taxon>Boraginaceae</taxon>
        <taxon>Boraginoideae</taxon>
        <taxon>Lithospermeae</taxon>
        <taxon>Lithospermum</taxon>
    </lineage>
</organism>
<sequence length="131" mass="14319">MIVRENPNVGHVMGVETLSKLEDSGDVKGVPDGSSFLELPVEVPSIVADNSLVHYLQGREFAKDTINDLKIRAAILLDVQVEHVVEIDVITQSDMIPESNEIHADVNVNECQLGFMESALDGDFSFDPGLE</sequence>
<accession>A0AAV3RAT1</accession>
<keyword evidence="2" id="KW-1185">Reference proteome</keyword>